<sequence>MTPSNDRPVSRRRLLSALGATAGFATVGVGEVRATRSGRDAESCTETTVGPSMVHYNDSIHEVCSDDAPETVAIREAVKTSLADEYPTVGALIDAGYIPYFDFFADGSWSHWINPEFIGDDSMVDPSRPESVLVDHTWWRPIGVMFMATVEGERRDPPPTVYEDDGACVPWHAHVGLPGRYAWWKYQTVYGDVSEFPCRTPWMMHVWNYPHSESTYAHAAPEYRGGPPAEDPGFETDADPNEEELAPKHLPAALSAKVEDLWQSPR</sequence>
<reference evidence="3" key="1">
    <citation type="submission" date="2016-10" db="EMBL/GenBank/DDBJ databases">
        <authorList>
            <person name="Varghese N."/>
            <person name="Submissions S."/>
        </authorList>
    </citation>
    <scope>NUCLEOTIDE SEQUENCE [LARGE SCALE GENOMIC DNA]</scope>
    <source>
        <strain evidence="3">CGMCC 1.10121</strain>
    </source>
</reference>
<dbReference type="AlphaFoldDB" id="A0A1H8QRJ4"/>
<keyword evidence="3" id="KW-1185">Reference proteome</keyword>
<dbReference type="RefSeq" id="WP_089822490.1">
    <property type="nucleotide sequence ID" value="NZ_FODV01000003.1"/>
</dbReference>
<evidence type="ECO:0000313" key="3">
    <source>
        <dbReference type="Proteomes" id="UP000199126"/>
    </source>
</evidence>
<evidence type="ECO:0000313" key="2">
    <source>
        <dbReference type="EMBL" id="SEO56483.1"/>
    </source>
</evidence>
<organism evidence="2 3">
    <name type="scientific">Halogranum amylolyticum</name>
    <dbReference type="NCBI Taxonomy" id="660520"/>
    <lineage>
        <taxon>Archaea</taxon>
        <taxon>Methanobacteriati</taxon>
        <taxon>Methanobacteriota</taxon>
        <taxon>Stenosarchaea group</taxon>
        <taxon>Halobacteria</taxon>
        <taxon>Halobacteriales</taxon>
        <taxon>Haloferacaceae</taxon>
    </lineage>
</organism>
<evidence type="ECO:0000256" key="1">
    <source>
        <dbReference type="SAM" id="MobiDB-lite"/>
    </source>
</evidence>
<protein>
    <submittedName>
        <fullName evidence="2">Uncharacterized protein</fullName>
    </submittedName>
</protein>
<feature type="compositionally biased region" description="Acidic residues" evidence="1">
    <location>
        <begin position="232"/>
        <end position="244"/>
    </location>
</feature>
<dbReference type="Proteomes" id="UP000199126">
    <property type="component" value="Unassembled WGS sequence"/>
</dbReference>
<dbReference type="EMBL" id="FODV01000003">
    <property type="protein sequence ID" value="SEO56483.1"/>
    <property type="molecule type" value="Genomic_DNA"/>
</dbReference>
<name>A0A1H8QRJ4_9EURY</name>
<feature type="region of interest" description="Disordered" evidence="1">
    <location>
        <begin position="219"/>
        <end position="266"/>
    </location>
</feature>
<proteinExistence type="predicted"/>
<gene>
    <name evidence="2" type="ORF">SAMN04487948_103255</name>
</gene>
<dbReference type="PROSITE" id="PS51318">
    <property type="entry name" value="TAT"/>
    <property type="match status" value="1"/>
</dbReference>
<dbReference type="OrthoDB" id="160599at2157"/>
<dbReference type="InterPro" id="IPR006311">
    <property type="entry name" value="TAT_signal"/>
</dbReference>
<accession>A0A1H8QRJ4</accession>